<keyword evidence="6" id="KW-0539">Nucleus</keyword>
<evidence type="ECO:0000256" key="4">
    <source>
        <dbReference type="ARBA" id="ARBA00022771"/>
    </source>
</evidence>
<keyword evidence="8" id="KW-0175">Coiled coil</keyword>
<evidence type="ECO:0000259" key="10">
    <source>
        <dbReference type="PROSITE" id="PS50158"/>
    </source>
</evidence>
<dbReference type="PANTHER" id="PTHR13316">
    <property type="entry name" value="ZINC FINGER, CCHC DOMAIN CONTAINING 8"/>
    <property type="match status" value="1"/>
</dbReference>
<evidence type="ECO:0000256" key="6">
    <source>
        <dbReference type="ARBA" id="ARBA00023242"/>
    </source>
</evidence>
<comment type="caution">
    <text evidence="11">The sequence shown here is derived from an EMBL/GenBank/DDBJ whole genome shotgun (WGS) entry which is preliminary data.</text>
</comment>
<comment type="similarity">
    <text evidence="2">Belongs to the ZCCHC8 family.</text>
</comment>
<proteinExistence type="inferred from homology"/>
<evidence type="ECO:0000256" key="9">
    <source>
        <dbReference type="SAM" id="MobiDB-lite"/>
    </source>
</evidence>
<feature type="region of interest" description="Disordered" evidence="9">
    <location>
        <begin position="390"/>
        <end position="413"/>
    </location>
</feature>
<reference evidence="11 12" key="1">
    <citation type="journal article" date="2023" name="bioRxiv">
        <title>Genome report: Whole genome sequence and annotation of Penstemon davidsonii.</title>
        <authorList>
            <person name="Ostevik K.L."/>
            <person name="Alabady M."/>
            <person name="Zhang M."/>
            <person name="Rausher M.D."/>
        </authorList>
    </citation>
    <scope>NUCLEOTIDE SEQUENCE [LARGE SCALE GENOMIC DNA]</scope>
    <source>
        <strain evidence="11">DNT005</strain>
        <tissue evidence="11">Whole leaf</tissue>
    </source>
</reference>
<feature type="coiled-coil region" evidence="8">
    <location>
        <begin position="61"/>
        <end position="108"/>
    </location>
</feature>
<evidence type="ECO:0000256" key="2">
    <source>
        <dbReference type="ARBA" id="ARBA00007497"/>
    </source>
</evidence>
<evidence type="ECO:0000313" key="11">
    <source>
        <dbReference type="EMBL" id="KAK4488321.1"/>
    </source>
</evidence>
<keyword evidence="12" id="KW-1185">Reference proteome</keyword>
<dbReference type="InterPro" id="IPR001878">
    <property type="entry name" value="Znf_CCHC"/>
</dbReference>
<evidence type="ECO:0000256" key="3">
    <source>
        <dbReference type="ARBA" id="ARBA00022723"/>
    </source>
</evidence>
<feature type="compositionally biased region" description="Polar residues" evidence="9">
    <location>
        <begin position="400"/>
        <end position="413"/>
    </location>
</feature>
<feature type="compositionally biased region" description="Basic residues" evidence="9">
    <location>
        <begin position="390"/>
        <end position="399"/>
    </location>
</feature>
<evidence type="ECO:0000256" key="1">
    <source>
        <dbReference type="ARBA" id="ARBA00004642"/>
    </source>
</evidence>
<keyword evidence="3" id="KW-0479">Metal-binding</keyword>
<dbReference type="Proteomes" id="UP001291926">
    <property type="component" value="Unassembled WGS sequence"/>
</dbReference>
<dbReference type="InterPro" id="IPR052115">
    <property type="entry name" value="NEXT_complex_subunit_ZCCHC8"/>
</dbReference>
<protein>
    <recommendedName>
        <fullName evidence="10">CCHC-type domain-containing protein</fullName>
    </recommendedName>
</protein>
<evidence type="ECO:0000313" key="12">
    <source>
        <dbReference type="Proteomes" id="UP001291926"/>
    </source>
</evidence>
<comment type="subcellular location">
    <subcellularLocation>
        <location evidence="1">Nucleus</location>
        <location evidence="1">Nucleoplasm</location>
    </subcellularLocation>
</comment>
<dbReference type="EMBL" id="JAYDYQ010001088">
    <property type="protein sequence ID" value="KAK4488321.1"/>
    <property type="molecule type" value="Genomic_DNA"/>
</dbReference>
<dbReference type="PANTHER" id="PTHR13316:SF0">
    <property type="entry name" value="ZINC FINGER CCHC DOMAIN-CONTAINING PROTEIN 8"/>
    <property type="match status" value="1"/>
</dbReference>
<evidence type="ECO:0000256" key="7">
    <source>
        <dbReference type="PROSITE-ProRule" id="PRU00047"/>
    </source>
</evidence>
<sequence>MHYALYRNFSFLVPGQRLASSCSQVKPKNISIYIAFVRHCCIFWKKRKLQSLNLGTFLEKRRSLRLQKKSFDRTITELEQKASEEAVANEVLEKLSDLVKEREDIKRKLSTTYSLGRDGEKSRSKSLLPLYDGKTKSHSFQDSKKGSVTIFHRLSDSTNSEDEEFIDEAKLKGKDIVEEESSCDDEIYGEEYINATPSALGGFVNPLFLEHSFSEIEEKMNDEEKVKGNRRRALSGVKRPRTTVDVQQPSVHVFYNSLTRESKKKLEELLQQWSRWHAQNCSSSNDSNAGLESGEETYFPALHVGSDKPSAVTFWVDNQKSSKEFIPLDATYVPLYDRGYSLALAWGDGSSSLDVGEKLDAFRCFNCGSYVHQLKDCPKPFDNVSVNNARKQHKSRRNQHANSHNSTRYYQNSRGGKYDGLMPGVLDSETRQLLGLGELDPPPWLRRMREIGYPPGYLDSDEEDQPSGITIFGDEVDKEEFKAKKILDASYSEPCKIMSVEFPGINAPIPKNSDEILWAPGSSSLNLSKDPSHRKYNHSSVNFSRGHLNEPGLSMEFARINAPIQENADEFPWASRASGLEIDRPHHRYSYSSENISKGHLNEPGSSMEFPRIKAPIQENADEFLWSSRSSSFDPSIDRPHHKYNFSSEKFNRGNFNEPGWFREFQRVNAPIEEFADERAAGSSSFNHSRDYSHGRYNHAPENISRVHINESRWPRNFEYDWPPVCDSRTSPSLSNHYNRYGDYSSSYTSILSPRATSSRPWSPNFGKSWLDRDRRSSFL</sequence>
<name>A0ABR0DHL4_9LAMI</name>
<accession>A0ABR0DHL4</accession>
<evidence type="ECO:0000256" key="8">
    <source>
        <dbReference type="SAM" id="Coils"/>
    </source>
</evidence>
<dbReference type="PROSITE" id="PS50158">
    <property type="entry name" value="ZF_CCHC"/>
    <property type="match status" value="1"/>
</dbReference>
<dbReference type="SMART" id="SM00581">
    <property type="entry name" value="PSP"/>
    <property type="match status" value="1"/>
</dbReference>
<evidence type="ECO:0000256" key="5">
    <source>
        <dbReference type="ARBA" id="ARBA00022833"/>
    </source>
</evidence>
<dbReference type="InterPro" id="IPR006568">
    <property type="entry name" value="PSP_pro-rich"/>
</dbReference>
<gene>
    <name evidence="11" type="ORF">RD792_004077</name>
</gene>
<dbReference type="Pfam" id="PF04046">
    <property type="entry name" value="PSP"/>
    <property type="match status" value="1"/>
</dbReference>
<organism evidence="11 12">
    <name type="scientific">Penstemon davidsonii</name>
    <dbReference type="NCBI Taxonomy" id="160366"/>
    <lineage>
        <taxon>Eukaryota</taxon>
        <taxon>Viridiplantae</taxon>
        <taxon>Streptophyta</taxon>
        <taxon>Embryophyta</taxon>
        <taxon>Tracheophyta</taxon>
        <taxon>Spermatophyta</taxon>
        <taxon>Magnoliopsida</taxon>
        <taxon>eudicotyledons</taxon>
        <taxon>Gunneridae</taxon>
        <taxon>Pentapetalae</taxon>
        <taxon>asterids</taxon>
        <taxon>lamiids</taxon>
        <taxon>Lamiales</taxon>
        <taxon>Plantaginaceae</taxon>
        <taxon>Cheloneae</taxon>
        <taxon>Penstemon</taxon>
    </lineage>
</organism>
<keyword evidence="5" id="KW-0862">Zinc</keyword>
<feature type="domain" description="CCHC-type" evidence="10">
    <location>
        <begin position="363"/>
        <end position="379"/>
    </location>
</feature>
<keyword evidence="4 7" id="KW-0863">Zinc-finger</keyword>